<sequence>MNVEEKFPVVDVTGSPEEIGTQHGKLLKNRINRVIEFYSDVTKKLDEDGRESNRKHILNSARNFKNIIHAYNSDYSIEIESIAEASDVDPLWIYAINSRSEIMSNMENGSTECTALYFKNPRILGQNWDWAADFEELAFIMRLTKPDGHKIIQVTEPGMIGKIGFNNSGLGVCLNFLHIDEELNGLPIHIILRAMLDSKSIEEAKDLAKNVGKGRSGNILIGDKYGKYQDIEFGGNEIYLLDAENNHFVHTNHFLKNKKLNSKPELLLSSFNRYEIASNLAKSYQTQSLELMKSILLDDTDSELPICRNFIPGTVMEKVGTVCTILMDLNQEVMHITKGNPHHNPFTKISLN</sequence>
<feature type="domain" description="Peptidase C45 hydrolase" evidence="1">
    <location>
        <begin position="120"/>
        <end position="342"/>
    </location>
</feature>
<evidence type="ECO:0000313" key="2">
    <source>
        <dbReference type="EMBL" id="KKN47369.1"/>
    </source>
</evidence>
<organism evidence="2">
    <name type="scientific">marine sediment metagenome</name>
    <dbReference type="NCBI Taxonomy" id="412755"/>
    <lineage>
        <taxon>unclassified sequences</taxon>
        <taxon>metagenomes</taxon>
        <taxon>ecological metagenomes</taxon>
    </lineage>
</organism>
<dbReference type="Pfam" id="PF03417">
    <property type="entry name" value="AAT"/>
    <property type="match status" value="1"/>
</dbReference>
<evidence type="ECO:0000259" key="1">
    <source>
        <dbReference type="Pfam" id="PF03417"/>
    </source>
</evidence>
<comment type="caution">
    <text evidence="2">The sequence shown here is derived from an EMBL/GenBank/DDBJ whole genome shotgun (WGS) entry which is preliminary data.</text>
</comment>
<dbReference type="Gene3D" id="3.60.60.10">
    <property type="entry name" value="Penicillin V Acylase, Chain A"/>
    <property type="match status" value="1"/>
</dbReference>
<dbReference type="PANTHER" id="PTHR34180:SF1">
    <property type="entry name" value="BETA-ALANYL-DOPAMINE_CARCININE HYDROLASE"/>
    <property type="match status" value="1"/>
</dbReference>
<dbReference type="InterPro" id="IPR005079">
    <property type="entry name" value="Peptidase_C45_hydrolase"/>
</dbReference>
<dbReference type="InterPro" id="IPR047801">
    <property type="entry name" value="Peptidase_C45"/>
</dbReference>
<protein>
    <recommendedName>
        <fullName evidence="1">Peptidase C45 hydrolase domain-containing protein</fullName>
    </recommendedName>
</protein>
<dbReference type="PANTHER" id="PTHR34180">
    <property type="entry name" value="PEPTIDASE C45"/>
    <property type="match status" value="1"/>
</dbReference>
<dbReference type="InterPro" id="IPR047794">
    <property type="entry name" value="C45_proenzyme-like"/>
</dbReference>
<dbReference type="AlphaFoldDB" id="A0A0F9QY04"/>
<dbReference type="Gene3D" id="1.10.10.2120">
    <property type="match status" value="1"/>
</dbReference>
<dbReference type="NCBIfam" id="NF040521">
    <property type="entry name" value="C45_proenzyme"/>
    <property type="match status" value="1"/>
</dbReference>
<proteinExistence type="predicted"/>
<name>A0A0F9QY04_9ZZZZ</name>
<accession>A0A0F9QY04</accession>
<dbReference type="EMBL" id="LAZR01001280">
    <property type="protein sequence ID" value="KKN47369.1"/>
    <property type="molecule type" value="Genomic_DNA"/>
</dbReference>
<reference evidence="2" key="1">
    <citation type="journal article" date="2015" name="Nature">
        <title>Complex archaea that bridge the gap between prokaryotes and eukaryotes.</title>
        <authorList>
            <person name="Spang A."/>
            <person name="Saw J.H."/>
            <person name="Jorgensen S.L."/>
            <person name="Zaremba-Niedzwiedzka K."/>
            <person name="Martijn J."/>
            <person name="Lind A.E."/>
            <person name="van Eijk R."/>
            <person name="Schleper C."/>
            <person name="Guy L."/>
            <person name="Ettema T.J."/>
        </authorList>
    </citation>
    <scope>NUCLEOTIDE SEQUENCE</scope>
</reference>
<gene>
    <name evidence="2" type="ORF">LCGC14_0663620</name>
</gene>